<feature type="transmembrane region" description="Helical" evidence="1">
    <location>
        <begin position="52"/>
        <end position="73"/>
    </location>
</feature>
<feature type="transmembrane region" description="Helical" evidence="1">
    <location>
        <begin position="20"/>
        <end position="40"/>
    </location>
</feature>
<gene>
    <name evidence="2" type="ORF">NE646_12060</name>
</gene>
<dbReference type="EMBL" id="JANGAB010000008">
    <property type="protein sequence ID" value="MCQ4950397.1"/>
    <property type="molecule type" value="Genomic_DNA"/>
</dbReference>
<evidence type="ECO:0000256" key="1">
    <source>
        <dbReference type="SAM" id="Phobius"/>
    </source>
</evidence>
<organism evidence="2 3">
    <name type="scientific">Bittarella massiliensis</name>
    <name type="common">ex Durand et al. 2017</name>
    <dbReference type="NCBI Taxonomy" id="1720313"/>
    <lineage>
        <taxon>Bacteria</taxon>
        <taxon>Bacillati</taxon>
        <taxon>Bacillota</taxon>
        <taxon>Clostridia</taxon>
        <taxon>Eubacteriales</taxon>
        <taxon>Oscillospiraceae</taxon>
        <taxon>Bittarella (ex Durand et al. 2017)</taxon>
    </lineage>
</organism>
<protein>
    <submittedName>
        <fullName evidence="2">DUF975 family protein</fullName>
    </submittedName>
</protein>
<keyword evidence="1" id="KW-0472">Membrane</keyword>
<sequence>MTQEIKRQAKELCRGQRGLYLVALVYSLLVTAGGAVGYFLPQGEALTLGLTLVSPAVKWLLFPLSLGFVRALWRVREEERARMADLFWFYTAPGRLWRALVLGLCTDVLMSFFSALLSRADGLMAVRGTGGLGTGLVLTIFSLLAVIFSLFVLLAKYCQALSPRRNPLQSVAASCKAMRHNFAQVIVLILSFILWIVPPELAGMAAEGYGLWAAIGVRLACSLYLAYVNSYMGMAQLILADFILKRRDPDYRPALES</sequence>
<dbReference type="RefSeq" id="WP_256136649.1">
    <property type="nucleotide sequence ID" value="NZ_JANGAB010000008.1"/>
</dbReference>
<name>A0AAW5KEG1_9FIRM</name>
<dbReference type="AlphaFoldDB" id="A0AAW5KEG1"/>
<reference evidence="2" key="1">
    <citation type="submission" date="2022-06" db="EMBL/GenBank/DDBJ databases">
        <title>Isolation of gut microbiota from human fecal samples.</title>
        <authorList>
            <person name="Pamer E.G."/>
            <person name="Barat B."/>
            <person name="Waligurski E."/>
            <person name="Medina S."/>
            <person name="Paddock L."/>
            <person name="Mostad J."/>
        </authorList>
    </citation>
    <scope>NUCLEOTIDE SEQUENCE</scope>
    <source>
        <strain evidence="2">DFI.7.96</strain>
    </source>
</reference>
<feature type="transmembrane region" description="Helical" evidence="1">
    <location>
        <begin position="178"/>
        <end position="197"/>
    </location>
</feature>
<comment type="caution">
    <text evidence="2">The sequence shown here is derived from an EMBL/GenBank/DDBJ whole genome shotgun (WGS) entry which is preliminary data.</text>
</comment>
<evidence type="ECO:0000313" key="2">
    <source>
        <dbReference type="EMBL" id="MCQ4950397.1"/>
    </source>
</evidence>
<keyword evidence="1" id="KW-0812">Transmembrane</keyword>
<keyword evidence="1" id="KW-1133">Transmembrane helix</keyword>
<feature type="transmembrane region" description="Helical" evidence="1">
    <location>
        <begin position="136"/>
        <end position="157"/>
    </location>
</feature>
<evidence type="ECO:0000313" key="3">
    <source>
        <dbReference type="Proteomes" id="UP001205063"/>
    </source>
</evidence>
<accession>A0AAW5KEG1</accession>
<dbReference type="Proteomes" id="UP001205063">
    <property type="component" value="Unassembled WGS sequence"/>
</dbReference>
<feature type="transmembrane region" description="Helical" evidence="1">
    <location>
        <begin position="96"/>
        <end position="116"/>
    </location>
</feature>
<feature type="transmembrane region" description="Helical" evidence="1">
    <location>
        <begin position="209"/>
        <end position="228"/>
    </location>
</feature>
<proteinExistence type="predicted"/>